<accession>A0A0H1R5E2</accession>
<reference evidence="1 2" key="1">
    <citation type="submission" date="2015-05" db="EMBL/GenBank/DDBJ databases">
        <title>Draft genome sequence of Microvirga vignae strain BR3299, a novel nitrogen fixing bacteria isolated from Brazil semi-aired region.</title>
        <authorList>
            <person name="Zilli J.E."/>
            <person name="Passos S.R."/>
            <person name="Leite J."/>
            <person name="Baldani J.I."/>
            <person name="Xavier G.R."/>
            <person name="Rumjaneck N.G."/>
            <person name="Simoes-Araujo J.L."/>
        </authorList>
    </citation>
    <scope>NUCLEOTIDE SEQUENCE [LARGE SCALE GENOMIC DNA]</scope>
    <source>
        <strain evidence="1 2">BR3299</strain>
    </source>
</reference>
<dbReference type="RefSeq" id="WP_047191901.1">
    <property type="nucleotide sequence ID" value="NZ_LCYG01000085.1"/>
</dbReference>
<dbReference type="EMBL" id="LCYG01000085">
    <property type="protein sequence ID" value="KLK90440.1"/>
    <property type="molecule type" value="Genomic_DNA"/>
</dbReference>
<comment type="caution">
    <text evidence="1">The sequence shown here is derived from an EMBL/GenBank/DDBJ whole genome shotgun (WGS) entry which is preliminary data.</text>
</comment>
<dbReference type="PATRIC" id="fig|1225564.3.peg.6755"/>
<dbReference type="AlphaFoldDB" id="A0A0H1R5E2"/>
<evidence type="ECO:0000313" key="2">
    <source>
        <dbReference type="Proteomes" id="UP000035489"/>
    </source>
</evidence>
<dbReference type="OrthoDB" id="8019823at2"/>
<name>A0A0H1R5E2_9HYPH</name>
<proteinExistence type="predicted"/>
<gene>
    <name evidence="1" type="ORF">AA309_25875</name>
</gene>
<keyword evidence="2" id="KW-1185">Reference proteome</keyword>
<protein>
    <submittedName>
        <fullName evidence="1">Uncharacterized protein</fullName>
    </submittedName>
</protein>
<organism evidence="1 2">
    <name type="scientific">Microvirga vignae</name>
    <dbReference type="NCBI Taxonomy" id="1225564"/>
    <lineage>
        <taxon>Bacteria</taxon>
        <taxon>Pseudomonadati</taxon>
        <taxon>Pseudomonadota</taxon>
        <taxon>Alphaproteobacteria</taxon>
        <taxon>Hyphomicrobiales</taxon>
        <taxon>Methylobacteriaceae</taxon>
        <taxon>Microvirga</taxon>
    </lineage>
</organism>
<dbReference type="Proteomes" id="UP000035489">
    <property type="component" value="Unassembled WGS sequence"/>
</dbReference>
<sequence>MSKVRASDVGFCVVDANADVIADNLVHRIREAAVNMESQVNRLYRGRQAYDLSNSTKADLDKAIEQLTYMARTLREVQSEQSKVVYLQAAE</sequence>
<evidence type="ECO:0000313" key="1">
    <source>
        <dbReference type="EMBL" id="KLK90440.1"/>
    </source>
</evidence>